<dbReference type="OrthoDB" id="9801500at2"/>
<dbReference type="Proteomes" id="UP000289792">
    <property type="component" value="Unassembled WGS sequence"/>
</dbReference>
<accession>A0A4Q0XHV0</accession>
<keyword evidence="3" id="KW-1003">Cell membrane</keyword>
<dbReference type="GO" id="GO:0022857">
    <property type="term" value="F:transmembrane transporter activity"/>
    <property type="evidence" value="ECO:0007669"/>
    <property type="project" value="InterPro"/>
</dbReference>
<evidence type="ECO:0000313" key="8">
    <source>
        <dbReference type="EMBL" id="RXJ51168.1"/>
    </source>
</evidence>
<keyword evidence="5" id="KW-1133">Transmembrane helix</keyword>
<dbReference type="GO" id="GO:0015031">
    <property type="term" value="P:protein transport"/>
    <property type="evidence" value="ECO:0007669"/>
    <property type="project" value="UniProtKB-KW"/>
</dbReference>
<keyword evidence="7" id="KW-0653">Protein transport</keyword>
<keyword evidence="9" id="KW-1185">Reference proteome</keyword>
<comment type="caution">
    <text evidence="8">The sequence shown here is derived from an EMBL/GenBank/DDBJ whole genome shotgun (WGS) entry which is preliminary data.</text>
</comment>
<evidence type="ECO:0000256" key="4">
    <source>
        <dbReference type="ARBA" id="ARBA00022692"/>
    </source>
</evidence>
<comment type="subcellular location">
    <subcellularLocation>
        <location evidence="1">Cell membrane</location>
        <topology evidence="1">Single-pass membrane protein</topology>
    </subcellularLocation>
    <subcellularLocation>
        <location evidence="7">Cell membrane</location>
        <topology evidence="7">Single-pass type II membrane protein</topology>
    </subcellularLocation>
</comment>
<keyword evidence="4 7" id="KW-0812">Transmembrane</keyword>
<name>A0A4Q0XHV0_9FLAO</name>
<proteinExistence type="inferred from homology"/>
<evidence type="ECO:0000256" key="3">
    <source>
        <dbReference type="ARBA" id="ARBA00022475"/>
    </source>
</evidence>
<reference evidence="8 9" key="1">
    <citation type="submission" date="2019-01" db="EMBL/GenBank/DDBJ databases">
        <title>Genome sequence of the Antarctic species Gelidibacter gilvus ACAM 158(T).</title>
        <authorList>
            <person name="Bowman J.P."/>
        </authorList>
    </citation>
    <scope>NUCLEOTIDE SEQUENCE [LARGE SCALE GENOMIC DNA]</scope>
    <source>
        <strain evidence="8 9">IC158</strain>
    </source>
</reference>
<dbReference type="PANTHER" id="PTHR30558">
    <property type="entry name" value="EXBD MEMBRANE COMPONENT OF PMF-DRIVEN MACROMOLECULE IMPORT SYSTEM"/>
    <property type="match status" value="1"/>
</dbReference>
<dbReference type="PANTHER" id="PTHR30558:SF3">
    <property type="entry name" value="BIOPOLYMER TRANSPORT PROTEIN EXBD-RELATED"/>
    <property type="match status" value="1"/>
</dbReference>
<evidence type="ECO:0000313" key="9">
    <source>
        <dbReference type="Proteomes" id="UP000289792"/>
    </source>
</evidence>
<dbReference type="AlphaFoldDB" id="A0A4Q0XHV0"/>
<dbReference type="RefSeq" id="WP_129016165.1">
    <property type="nucleotide sequence ID" value="NZ_SDDZ01000002.1"/>
</dbReference>
<evidence type="ECO:0000256" key="7">
    <source>
        <dbReference type="RuleBase" id="RU003879"/>
    </source>
</evidence>
<sequence>MRHSQKSAPQVNAGSMADIAFLLLIFFLVTTTISADKGINRKLPPNCPPGTDCSIEINERNILRIVLNSKNELMVDNERIEIEDLKAVTKLFLDNNGNGSCTYCNGTSLALFSDHPEDAVVSLSTSEDSNYATFIAVQDELSKAYYELREVYGYAVFGKSPDKLNAAEIKEIKQAYPFILSETNTK</sequence>
<evidence type="ECO:0000256" key="2">
    <source>
        <dbReference type="ARBA" id="ARBA00005811"/>
    </source>
</evidence>
<protein>
    <submittedName>
        <fullName evidence="8">Biopolymer transporter ExbD</fullName>
    </submittedName>
</protein>
<keyword evidence="7" id="KW-0813">Transport</keyword>
<gene>
    <name evidence="8" type="ORF">ESZ48_04650</name>
</gene>
<evidence type="ECO:0000256" key="5">
    <source>
        <dbReference type="ARBA" id="ARBA00022989"/>
    </source>
</evidence>
<organism evidence="8 9">
    <name type="scientific">Gelidibacter gilvus</name>
    <dbReference type="NCBI Taxonomy" id="59602"/>
    <lineage>
        <taxon>Bacteria</taxon>
        <taxon>Pseudomonadati</taxon>
        <taxon>Bacteroidota</taxon>
        <taxon>Flavobacteriia</taxon>
        <taxon>Flavobacteriales</taxon>
        <taxon>Flavobacteriaceae</taxon>
        <taxon>Gelidibacter</taxon>
    </lineage>
</organism>
<dbReference type="EMBL" id="SDDZ01000002">
    <property type="protein sequence ID" value="RXJ51168.1"/>
    <property type="molecule type" value="Genomic_DNA"/>
</dbReference>
<dbReference type="InterPro" id="IPR003400">
    <property type="entry name" value="ExbD"/>
</dbReference>
<dbReference type="GO" id="GO:0005886">
    <property type="term" value="C:plasma membrane"/>
    <property type="evidence" value="ECO:0007669"/>
    <property type="project" value="UniProtKB-SubCell"/>
</dbReference>
<keyword evidence="6" id="KW-0472">Membrane</keyword>
<dbReference type="Pfam" id="PF02472">
    <property type="entry name" value="ExbD"/>
    <property type="match status" value="1"/>
</dbReference>
<comment type="similarity">
    <text evidence="2 7">Belongs to the ExbD/TolR family.</text>
</comment>
<evidence type="ECO:0000256" key="6">
    <source>
        <dbReference type="ARBA" id="ARBA00023136"/>
    </source>
</evidence>
<evidence type="ECO:0000256" key="1">
    <source>
        <dbReference type="ARBA" id="ARBA00004162"/>
    </source>
</evidence>